<name>A0A2S6GPH6_9PSEU</name>
<feature type="compositionally biased region" description="Polar residues" evidence="1">
    <location>
        <begin position="69"/>
        <end position="84"/>
    </location>
</feature>
<proteinExistence type="predicted"/>
<evidence type="ECO:0000313" key="2">
    <source>
        <dbReference type="EMBL" id="PPK67134.1"/>
    </source>
</evidence>
<dbReference type="Pfam" id="PF13385">
    <property type="entry name" value="Laminin_G_3"/>
    <property type="match status" value="1"/>
</dbReference>
<gene>
    <name evidence="2" type="ORF">CLV40_108131</name>
</gene>
<keyword evidence="2" id="KW-0430">Lectin</keyword>
<evidence type="ECO:0000256" key="1">
    <source>
        <dbReference type="SAM" id="MobiDB-lite"/>
    </source>
</evidence>
<comment type="caution">
    <text evidence="2">The sequence shown here is derived from an EMBL/GenBank/DDBJ whole genome shotgun (WGS) entry which is preliminary data.</text>
</comment>
<dbReference type="EMBL" id="PTIX01000008">
    <property type="protein sequence ID" value="PPK67134.1"/>
    <property type="molecule type" value="Genomic_DNA"/>
</dbReference>
<feature type="region of interest" description="Disordered" evidence="1">
    <location>
        <begin position="65"/>
        <end position="84"/>
    </location>
</feature>
<dbReference type="Proteomes" id="UP000239203">
    <property type="component" value="Unassembled WGS sequence"/>
</dbReference>
<sequence>MALFGVLALVAYLGTTTTISAFIARVNNTNDTITSAGPTCHSVPLADGATRLYPLNESTGVVANDESANHANGTYQGGRQSQNQTEYPCVREPDWYANLDQTHWVSTPGTYSIAPGSSTSQEAWFNTYNNQGVICGFGSTQTGQSPAKTNLLALNNTGDLLFLVQGTSTTYELVSPFAYSDGGWHNVIAVHDASYGIKVYLDGALLMQQAGAHPAAMTAYFRIGYENTNGFTNGYGTNQTLAHWWGSMAFVSFYPFALSAAQAARHYQVGP</sequence>
<dbReference type="Gene3D" id="2.60.120.200">
    <property type="match status" value="1"/>
</dbReference>
<dbReference type="SUPFAM" id="SSF49899">
    <property type="entry name" value="Concanavalin A-like lectins/glucanases"/>
    <property type="match status" value="1"/>
</dbReference>
<dbReference type="InterPro" id="IPR013320">
    <property type="entry name" value="ConA-like_dom_sf"/>
</dbReference>
<reference evidence="2 3" key="1">
    <citation type="submission" date="2018-02" db="EMBL/GenBank/DDBJ databases">
        <title>Genomic Encyclopedia of Archaeal and Bacterial Type Strains, Phase II (KMG-II): from individual species to whole genera.</title>
        <authorList>
            <person name="Goeker M."/>
        </authorList>
    </citation>
    <scope>NUCLEOTIDE SEQUENCE [LARGE SCALE GENOMIC DNA]</scope>
    <source>
        <strain evidence="2 3">YU 961-1</strain>
    </source>
</reference>
<evidence type="ECO:0000313" key="3">
    <source>
        <dbReference type="Proteomes" id="UP000239203"/>
    </source>
</evidence>
<dbReference type="GO" id="GO:0030246">
    <property type="term" value="F:carbohydrate binding"/>
    <property type="evidence" value="ECO:0007669"/>
    <property type="project" value="UniProtKB-KW"/>
</dbReference>
<protein>
    <submittedName>
        <fullName evidence="2">Concanavalin A-like lectin/glucanase superfamily protein</fullName>
    </submittedName>
</protein>
<organism evidence="2 3">
    <name type="scientific">Actinokineospora auranticolor</name>
    <dbReference type="NCBI Taxonomy" id="155976"/>
    <lineage>
        <taxon>Bacteria</taxon>
        <taxon>Bacillati</taxon>
        <taxon>Actinomycetota</taxon>
        <taxon>Actinomycetes</taxon>
        <taxon>Pseudonocardiales</taxon>
        <taxon>Pseudonocardiaceae</taxon>
        <taxon>Actinokineospora</taxon>
    </lineage>
</organism>
<accession>A0A2S6GPH6</accession>
<keyword evidence="3" id="KW-1185">Reference proteome</keyword>
<dbReference type="AlphaFoldDB" id="A0A2S6GPH6"/>